<proteinExistence type="predicted"/>
<dbReference type="EMBL" id="SHRR01000014">
    <property type="protein sequence ID" value="TCE86348.1"/>
    <property type="molecule type" value="Genomic_DNA"/>
</dbReference>
<reference evidence="1" key="2">
    <citation type="submission" date="2019-02" db="EMBL/GenBank/DDBJ databases">
        <authorList>
            <person name="Odamaki T."/>
        </authorList>
    </citation>
    <scope>NUCLEOTIDE SEQUENCE</scope>
    <source>
        <strain evidence="1">MCC10002</strain>
        <strain evidence="2">MCC10015</strain>
        <strain evidence="3">MCC10070</strain>
    </source>
</reference>
<dbReference type="EMBL" id="SHPX01000023">
    <property type="protein sequence ID" value="TCD97458.1"/>
    <property type="molecule type" value="Genomic_DNA"/>
</dbReference>
<evidence type="ECO:0000313" key="5">
    <source>
        <dbReference type="Proteomes" id="UP000293441"/>
    </source>
</evidence>
<dbReference type="Proteomes" id="UP000291814">
    <property type="component" value="Unassembled WGS sequence"/>
</dbReference>
<evidence type="ECO:0000313" key="1">
    <source>
        <dbReference type="EMBL" id="TCD73997.1"/>
    </source>
</evidence>
<dbReference type="RefSeq" id="WP_257617479.1">
    <property type="nucleotide sequence ID" value="NZ_SHPM01000025.1"/>
</dbReference>
<protein>
    <submittedName>
        <fullName evidence="1">Uncharacterized protein</fullName>
    </submittedName>
</protein>
<evidence type="ECO:0000313" key="2">
    <source>
        <dbReference type="EMBL" id="TCD97458.1"/>
    </source>
</evidence>
<evidence type="ECO:0000313" key="3">
    <source>
        <dbReference type="EMBL" id="TCE86348.1"/>
    </source>
</evidence>
<accession>A0A4V2MYH3</accession>
<dbReference type="AlphaFoldDB" id="A0A4V2MYH3"/>
<organism evidence="1 6">
    <name type="scientific">Bifidobacterium longum subsp. longum</name>
    <dbReference type="NCBI Taxonomy" id="1679"/>
    <lineage>
        <taxon>Bacteria</taxon>
        <taxon>Bacillati</taxon>
        <taxon>Actinomycetota</taxon>
        <taxon>Actinomycetes</taxon>
        <taxon>Bifidobacteriales</taxon>
        <taxon>Bifidobacteriaceae</taxon>
        <taxon>Bifidobacterium</taxon>
    </lineage>
</organism>
<name>A0A4V2MYH3_BIFLL</name>
<evidence type="ECO:0000313" key="6">
    <source>
        <dbReference type="Proteomes" id="UP000293701"/>
    </source>
</evidence>
<dbReference type="Proteomes" id="UP000293441">
    <property type="component" value="Unassembled WGS sequence"/>
</dbReference>
<evidence type="ECO:0000313" key="4">
    <source>
        <dbReference type="Proteomes" id="UP000291814"/>
    </source>
</evidence>
<comment type="caution">
    <text evidence="1">The sequence shown here is derived from an EMBL/GenBank/DDBJ whole genome shotgun (WGS) entry which is preliminary data.</text>
</comment>
<reference evidence="4 5" key="1">
    <citation type="journal article" date="2018" name="Sci. Rep.">
        <title>Genomic diversity and distribution of Bifidobacterium longum subsp. longum across the human lifespan.</title>
        <authorList>
            <person name="Odamaki T."/>
            <person name="Bottacini F."/>
            <person name="Kato K."/>
            <person name="Mitsuyama E."/>
            <person name="Yoshida K."/>
            <person name="Horigome A."/>
            <person name="Xiao J.Z."/>
            <person name="van Sinderen D."/>
        </authorList>
    </citation>
    <scope>NUCLEOTIDE SEQUENCE [LARGE SCALE GENOMIC DNA]</scope>
    <source>
        <strain evidence="1 6">MCC10002</strain>
        <strain evidence="2 5">MCC10015</strain>
        <strain evidence="3 4">MCC10070</strain>
    </source>
</reference>
<dbReference type="Proteomes" id="UP000293701">
    <property type="component" value="Unassembled WGS sequence"/>
</dbReference>
<dbReference type="EMBL" id="SHPM01000025">
    <property type="protein sequence ID" value="TCD73997.1"/>
    <property type="molecule type" value="Genomic_DNA"/>
</dbReference>
<sequence>MTRFDQTGVTLTKHQNNAALGVNILPDAIGQRNQHELHWRFS</sequence>
<gene>
    <name evidence="1" type="ORF">MCC10002_1121</name>
    <name evidence="2" type="ORF">MCC10015_1133</name>
    <name evidence="3" type="ORF">MCC10070_0994</name>
</gene>